<dbReference type="GO" id="GO:0005634">
    <property type="term" value="C:nucleus"/>
    <property type="evidence" value="ECO:0007669"/>
    <property type="project" value="UniProtKB-SubCell"/>
</dbReference>
<dbReference type="AlphaFoldDB" id="A0A1E4T179"/>
<dbReference type="GO" id="GO:0005524">
    <property type="term" value="F:ATP binding"/>
    <property type="evidence" value="ECO:0007669"/>
    <property type="project" value="UniProtKB-KW"/>
</dbReference>
<evidence type="ECO:0000256" key="2">
    <source>
        <dbReference type="ARBA" id="ARBA00004496"/>
    </source>
</evidence>
<dbReference type="GO" id="GO:0016787">
    <property type="term" value="F:hydrolase activity"/>
    <property type="evidence" value="ECO:0007669"/>
    <property type="project" value="UniProtKB-KW"/>
</dbReference>
<dbReference type="Pfam" id="PF13086">
    <property type="entry name" value="AAA_11"/>
    <property type="match status" value="1"/>
</dbReference>
<feature type="domain" description="DNA2/NAM7 helicase-like C-terminal" evidence="13">
    <location>
        <begin position="471"/>
        <end position="691"/>
    </location>
</feature>
<sequence>MPVEDPSNIKLSSEFISCLSIEKQEDIDQTADLISACSPKVLSSNGLAILNLVVSNVRTGIGGKTIAELNIHSSIDKSSSGIEVGDFRVGDIVKLDKQSSESNNSKKLKNSSKNSDKEEAEEEEVIINGVITSVSEKQISISVQCDSNTQQGSQIELKLYNLYDSDSKVWIVKINNAITYNRMESTMRKLAEMKPESFTEIIRLVLGESKFIEPSSTTQEKLDWFNDNLNESQKEAIRFSLSSNLSIIHGPPGTGKTSTVVELVKQLVIQKRLTQNTKKILICGPSNISVDTILERLAPFYSTNTYSKLVRIGHPARILPSILRHSLDLITESESGEILKDILAEINTLSKKTKKTKSYRERKEIYSQIKLLRKDLRVRSIKATTSTILNAEVVVATLHGSSSRELMQCINHQGDQFDTLIIDEVSQSLEPACWIPLIHHQSIKKLLIAGDNKQLSPTIKTKSNQRVITQLSKTLFDRLIETHSNHAKFTNFLNVQYRMNDKIMRFPSDSLYDGRLTSDKSVADRKVIDLPNVSTKSDDTLEEIIWYDTQGDEYPEQDTSLEDDGKGDLASSRFNDGECLLVLKHVKSLLEAGVTQHQIGVISPYSAQVGKLRKLLRDGLLNDERFSNEIELTNSIEISTVDGFQGREKEIIILSLVRSNPDHDVGFLSDFKRLNVSITRSQKQLCVVGNMETLAESNVPFLKNWCDWCEENADIRYVDINDLY</sequence>
<dbReference type="GO" id="GO:0043139">
    <property type="term" value="F:5'-3' DNA helicase activity"/>
    <property type="evidence" value="ECO:0007669"/>
    <property type="project" value="TreeGrafter"/>
</dbReference>
<evidence type="ECO:0000259" key="12">
    <source>
        <dbReference type="Pfam" id="PF13086"/>
    </source>
</evidence>
<evidence type="ECO:0000256" key="6">
    <source>
        <dbReference type="ARBA" id="ARBA00022741"/>
    </source>
</evidence>
<dbReference type="InterPro" id="IPR047187">
    <property type="entry name" value="SF1_C_Upf1"/>
</dbReference>
<accession>A0A1E4T179</accession>
<dbReference type="InterPro" id="IPR041677">
    <property type="entry name" value="DNA2/NAM7_AAA_11"/>
</dbReference>
<dbReference type="InterPro" id="IPR027417">
    <property type="entry name" value="P-loop_NTPase"/>
</dbReference>
<evidence type="ECO:0000259" key="14">
    <source>
        <dbReference type="Pfam" id="PF21138"/>
    </source>
</evidence>
<dbReference type="InterPro" id="IPR041679">
    <property type="entry name" value="DNA2/NAM7-like_C"/>
</dbReference>
<dbReference type="Proteomes" id="UP000094801">
    <property type="component" value="Unassembled WGS sequence"/>
</dbReference>
<dbReference type="FunFam" id="3.40.50.300:FF:000326">
    <property type="entry name" value="P-loop containing nucleoside triphosphate hydrolase"/>
    <property type="match status" value="1"/>
</dbReference>
<comment type="subcellular location">
    <subcellularLocation>
        <location evidence="2">Cytoplasm</location>
    </subcellularLocation>
    <subcellularLocation>
        <location evidence="1">Nucleus</location>
    </subcellularLocation>
</comment>
<feature type="region of interest" description="Disordered" evidence="11">
    <location>
        <begin position="98"/>
        <end position="122"/>
    </location>
</feature>
<evidence type="ECO:0000256" key="10">
    <source>
        <dbReference type="ARBA" id="ARBA00023242"/>
    </source>
</evidence>
<dbReference type="Pfam" id="PF21138">
    <property type="entry name" value="SMUBP-2_HCS1_1B"/>
    <property type="match status" value="1"/>
</dbReference>
<keyword evidence="6" id="KW-0547">Nucleotide-binding</keyword>
<name>A0A1E4T179_9ASCO</name>
<dbReference type="InterPro" id="IPR004483">
    <property type="entry name" value="SMUBP-2/Hcs1-like"/>
</dbReference>
<dbReference type="PANTHER" id="PTHR43788:SF8">
    <property type="entry name" value="DNA-BINDING PROTEIN SMUBP-2"/>
    <property type="match status" value="1"/>
</dbReference>
<dbReference type="Gene3D" id="3.40.50.300">
    <property type="entry name" value="P-loop containing nucleotide triphosphate hydrolases"/>
    <property type="match status" value="2"/>
</dbReference>
<evidence type="ECO:0000313" key="16">
    <source>
        <dbReference type="Proteomes" id="UP000094801"/>
    </source>
</evidence>
<dbReference type="Gene3D" id="2.40.30.270">
    <property type="match status" value="1"/>
</dbReference>
<protein>
    <recommendedName>
        <fullName evidence="4">DNA helicase</fullName>
        <ecNumber evidence="4">3.6.4.12</ecNumber>
    </recommendedName>
</protein>
<dbReference type="GO" id="GO:0003677">
    <property type="term" value="F:DNA binding"/>
    <property type="evidence" value="ECO:0007669"/>
    <property type="project" value="InterPro"/>
</dbReference>
<evidence type="ECO:0000256" key="8">
    <source>
        <dbReference type="ARBA" id="ARBA00022806"/>
    </source>
</evidence>
<evidence type="ECO:0000256" key="4">
    <source>
        <dbReference type="ARBA" id="ARBA00012551"/>
    </source>
</evidence>
<dbReference type="OrthoDB" id="6513042at2759"/>
<keyword evidence="9" id="KW-0067">ATP-binding</keyword>
<evidence type="ECO:0000256" key="3">
    <source>
        <dbReference type="ARBA" id="ARBA00007913"/>
    </source>
</evidence>
<dbReference type="GO" id="GO:0003723">
    <property type="term" value="F:RNA binding"/>
    <property type="evidence" value="ECO:0007669"/>
    <property type="project" value="InterPro"/>
</dbReference>
<keyword evidence="16" id="KW-1185">Reference proteome</keyword>
<dbReference type="GO" id="GO:0005737">
    <property type="term" value="C:cytoplasm"/>
    <property type="evidence" value="ECO:0007669"/>
    <property type="project" value="UniProtKB-SubCell"/>
</dbReference>
<dbReference type="Pfam" id="PF13087">
    <property type="entry name" value="AAA_12"/>
    <property type="match status" value="1"/>
</dbReference>
<evidence type="ECO:0000256" key="1">
    <source>
        <dbReference type="ARBA" id="ARBA00004123"/>
    </source>
</evidence>
<keyword evidence="5" id="KW-0963">Cytoplasm</keyword>
<reference evidence="16" key="1">
    <citation type="submission" date="2016-04" db="EMBL/GenBank/DDBJ databases">
        <title>Comparative genomics of biotechnologically important yeasts.</title>
        <authorList>
            <consortium name="DOE Joint Genome Institute"/>
            <person name="Riley R."/>
            <person name="Haridas S."/>
            <person name="Wolfe K.H."/>
            <person name="Lopes M.R."/>
            <person name="Hittinger C.T."/>
            <person name="Goker M."/>
            <person name="Salamov A."/>
            <person name="Wisecaver J."/>
            <person name="Long T.M."/>
            <person name="Aerts A.L."/>
            <person name="Barry K."/>
            <person name="Choi C."/>
            <person name="Clum A."/>
            <person name="Coughlan A.Y."/>
            <person name="Deshpande S."/>
            <person name="Douglass A.P."/>
            <person name="Hanson S.J."/>
            <person name="Klenk H.-P."/>
            <person name="Labutti K."/>
            <person name="Lapidus A."/>
            <person name="Lindquist E."/>
            <person name="Lipzen A."/>
            <person name="Meier-Kolthoff J.P."/>
            <person name="Ohm R.A."/>
            <person name="Otillar R.P."/>
            <person name="Pangilinan J."/>
            <person name="Peng Y."/>
            <person name="Rokas A."/>
            <person name="Rosa C.A."/>
            <person name="Scheuner C."/>
            <person name="Sibirny A.A."/>
            <person name="Slot J.C."/>
            <person name="Stielow J.B."/>
            <person name="Sun H."/>
            <person name="Kurtzman C.P."/>
            <person name="Blackwell M."/>
            <person name="Grigoriev I.V."/>
            <person name="Jeffries T.W."/>
        </authorList>
    </citation>
    <scope>NUCLEOTIDE SEQUENCE [LARGE SCALE GENOMIC DNA]</scope>
    <source>
        <strain evidence="16">NRRL YB-2248</strain>
    </source>
</reference>
<feature type="domain" description="DNA2/NAM7 helicase helicase" evidence="12">
    <location>
        <begin position="228"/>
        <end position="462"/>
    </location>
</feature>
<evidence type="ECO:0000256" key="11">
    <source>
        <dbReference type="SAM" id="MobiDB-lite"/>
    </source>
</evidence>
<proteinExistence type="inferred from homology"/>
<evidence type="ECO:0000256" key="7">
    <source>
        <dbReference type="ARBA" id="ARBA00022801"/>
    </source>
</evidence>
<evidence type="ECO:0000259" key="13">
    <source>
        <dbReference type="Pfam" id="PF13087"/>
    </source>
</evidence>
<keyword evidence="10" id="KW-0539">Nucleus</keyword>
<dbReference type="EC" id="3.6.4.12" evidence="4"/>
<dbReference type="GO" id="GO:0005694">
    <property type="term" value="C:chromosome"/>
    <property type="evidence" value="ECO:0007669"/>
    <property type="project" value="UniProtKB-ARBA"/>
</dbReference>
<dbReference type="NCBIfam" id="TIGR00376">
    <property type="entry name" value="IGHMBP2 family helicase"/>
    <property type="match status" value="1"/>
</dbReference>
<dbReference type="CDD" id="cd18808">
    <property type="entry name" value="SF1_C_Upf1"/>
    <property type="match status" value="1"/>
</dbReference>
<keyword evidence="8" id="KW-0347">Helicase</keyword>
<feature type="domain" description="Helicase SMUBP-2/HCS1 1B" evidence="14">
    <location>
        <begin position="16"/>
        <end position="105"/>
    </location>
</feature>
<dbReference type="InterPro" id="IPR050534">
    <property type="entry name" value="Coronavir_polyprotein_1ab"/>
</dbReference>
<dbReference type="EMBL" id="KV453852">
    <property type="protein sequence ID" value="ODV85478.1"/>
    <property type="molecule type" value="Genomic_DNA"/>
</dbReference>
<gene>
    <name evidence="15" type="ORF">CANARDRAFT_198961</name>
</gene>
<organism evidence="15 16">
    <name type="scientific">[Candida] arabinofermentans NRRL YB-2248</name>
    <dbReference type="NCBI Taxonomy" id="983967"/>
    <lineage>
        <taxon>Eukaryota</taxon>
        <taxon>Fungi</taxon>
        <taxon>Dikarya</taxon>
        <taxon>Ascomycota</taxon>
        <taxon>Saccharomycotina</taxon>
        <taxon>Pichiomycetes</taxon>
        <taxon>Pichiales</taxon>
        <taxon>Pichiaceae</taxon>
        <taxon>Ogataea</taxon>
        <taxon>Ogataea/Candida clade</taxon>
    </lineage>
</organism>
<dbReference type="PANTHER" id="PTHR43788">
    <property type="entry name" value="DNA2/NAM7 HELICASE FAMILY MEMBER"/>
    <property type="match status" value="1"/>
</dbReference>
<evidence type="ECO:0000313" key="15">
    <source>
        <dbReference type="EMBL" id="ODV85478.1"/>
    </source>
</evidence>
<comment type="similarity">
    <text evidence="3">Belongs to the DNA2/NAM7 helicase family.</text>
</comment>
<evidence type="ECO:0000256" key="5">
    <source>
        <dbReference type="ARBA" id="ARBA00022490"/>
    </source>
</evidence>
<dbReference type="SUPFAM" id="SSF52540">
    <property type="entry name" value="P-loop containing nucleoside triphosphate hydrolases"/>
    <property type="match status" value="1"/>
</dbReference>
<evidence type="ECO:0000256" key="9">
    <source>
        <dbReference type="ARBA" id="ARBA00022840"/>
    </source>
</evidence>
<keyword evidence="7" id="KW-0378">Hydrolase</keyword>
<dbReference type="InterPro" id="IPR048761">
    <property type="entry name" value="SMUBP-2_HCS1_1B"/>
</dbReference>